<accession>A0A7U7G5N7</accession>
<evidence type="ECO:0000313" key="1">
    <source>
        <dbReference type="EMBL" id="CDG33583.1"/>
    </source>
</evidence>
<organism evidence="1 2">
    <name type="scientific">Parasaccharibacter apium</name>
    <dbReference type="NCBI Taxonomy" id="1510841"/>
    <lineage>
        <taxon>Bacteria</taxon>
        <taxon>Pseudomonadati</taxon>
        <taxon>Pseudomonadota</taxon>
        <taxon>Alphaproteobacteria</taxon>
        <taxon>Acetobacterales</taxon>
        <taxon>Acetobacteraceae</taxon>
        <taxon>Parasaccharibacter</taxon>
    </lineage>
</organism>
<evidence type="ECO:0000313" key="2">
    <source>
        <dbReference type="Proteomes" id="UP000027590"/>
    </source>
</evidence>
<reference evidence="1 2" key="1">
    <citation type="journal article" date="2014" name="Genome Biol. Evol.">
        <title>Acetic acid bacteria genomes reveal functional traits for adaptation to life in insect guts.</title>
        <authorList>
            <person name="Chouaia B."/>
            <person name="Gaiarsa S."/>
            <person name="Crotti E."/>
            <person name="Comandatore F."/>
            <person name="Degli Esposti M."/>
            <person name="Ricci I."/>
            <person name="Alma A."/>
            <person name="Favia G."/>
            <person name="Bandi C."/>
            <person name="Daffonchio D."/>
        </authorList>
    </citation>
    <scope>NUCLEOTIDE SEQUENCE [LARGE SCALE GENOMIC DNA]</scope>
    <source>
        <strain evidence="2">AM169</strain>
    </source>
</reference>
<dbReference type="Proteomes" id="UP000027590">
    <property type="component" value="Unassembled WGS sequence"/>
</dbReference>
<reference evidence="1 2" key="2">
    <citation type="journal article" date="2014" name="PLoS ONE">
        <title>Evolution of mitochondria reconstructed from the energy metabolism of living bacteria.</title>
        <authorList>
            <person name="Degli Esposti M."/>
            <person name="Chouaia B."/>
            <person name="Comandatore F."/>
            <person name="Crotti E."/>
            <person name="Sassera D."/>
            <person name="Lievens P.M."/>
            <person name="Daffonchio D."/>
            <person name="Bandi C."/>
        </authorList>
    </citation>
    <scope>NUCLEOTIDE SEQUENCE [LARGE SCALE GENOMIC DNA]</scope>
    <source>
        <strain evidence="2">AM169</strain>
    </source>
</reference>
<dbReference type="AlphaFoldDB" id="A0A7U7G5N7"/>
<dbReference type="EMBL" id="CBLY010000006">
    <property type="protein sequence ID" value="CDG33583.1"/>
    <property type="molecule type" value="Genomic_DNA"/>
</dbReference>
<comment type="caution">
    <text evidence="1">The sequence shown here is derived from an EMBL/GenBank/DDBJ whole genome shotgun (WGS) entry which is preliminary data.</text>
</comment>
<sequence>MKTLPGQGLLSPVGEGRHRPVFTVKVCQPDNKCTSCRAGLLMV</sequence>
<name>A0A7U7G5N7_9PROT</name>
<protein>
    <submittedName>
        <fullName evidence="1">Uncharacterized protein</fullName>
    </submittedName>
</protein>
<gene>
    <name evidence="1" type="ORF">SACS_0845</name>
</gene>
<proteinExistence type="predicted"/>